<dbReference type="Proteomes" id="UP000675920">
    <property type="component" value="Unplaced"/>
</dbReference>
<organism evidence="1 2">
    <name type="scientific">Derxia gummosa DSM 723</name>
    <dbReference type="NCBI Taxonomy" id="1121388"/>
    <lineage>
        <taxon>Bacteria</taxon>
        <taxon>Pseudomonadati</taxon>
        <taxon>Pseudomonadota</taxon>
        <taxon>Betaproteobacteria</taxon>
        <taxon>Burkholderiales</taxon>
        <taxon>Alcaligenaceae</taxon>
        <taxon>Derxia</taxon>
    </lineage>
</organism>
<proteinExistence type="predicted"/>
<evidence type="ECO:0000313" key="2">
    <source>
        <dbReference type="RefSeq" id="WP_028311206.1"/>
    </source>
</evidence>
<dbReference type="OrthoDB" id="9843387at2"/>
<dbReference type="AlphaFoldDB" id="A0A8B6X3D8"/>
<evidence type="ECO:0000313" key="1">
    <source>
        <dbReference type="Proteomes" id="UP000675920"/>
    </source>
</evidence>
<dbReference type="RefSeq" id="WP_028311206.1">
    <property type="nucleotide sequence ID" value="NZ_AXWS01000008.1"/>
</dbReference>
<reference evidence="2" key="1">
    <citation type="submission" date="2025-08" db="UniProtKB">
        <authorList>
            <consortium name="RefSeq"/>
        </authorList>
    </citation>
    <scope>IDENTIFICATION</scope>
</reference>
<protein>
    <submittedName>
        <fullName evidence="2">Uncharacterized protein</fullName>
    </submittedName>
</protein>
<accession>A0A8B6X3D8</accession>
<keyword evidence="1" id="KW-1185">Reference proteome</keyword>
<sequence>MSIQYVPTPHVNPRGKFDTPVNASTCTIIVYPPVAPNEPQLAALRYARIYQNGGASEFMGLLPYEVLGYVRKPQTTPTDGGGTLDGTVSYQLRFTSYSRGANFPHVVQGIAWSGRIYCTSTVGYTLAADAIASPVMPERFISPNLCDGFNPLLPPAYVAPCDAPLPPDGDFSSDSGDMQVTFTQTVPTPGNSADLLVDVTIGAYVWIGSSYDDPNPRRTMVLFDPQVRSTTAPK</sequence>
<name>A0A8B6X3D8_9BURK</name>